<feature type="region of interest" description="Disordered" evidence="7">
    <location>
        <begin position="473"/>
        <end position="492"/>
    </location>
</feature>
<evidence type="ECO:0000256" key="2">
    <source>
        <dbReference type="ARBA" id="ARBA00009797"/>
    </source>
</evidence>
<keyword evidence="4" id="KW-0408">Iron</keyword>
<keyword evidence="4" id="KW-0411">Iron-sulfur</keyword>
<dbReference type="PANTHER" id="PTHR14464:SF4">
    <property type="entry name" value="EXONUCLEASE V"/>
    <property type="match status" value="1"/>
</dbReference>
<keyword evidence="6 8" id="KW-0378">Hydrolase</keyword>
<gene>
    <name evidence="8" type="ORF">B0H63DRAFT_492498</name>
</gene>
<dbReference type="GO" id="GO:0036297">
    <property type="term" value="P:interstrand cross-link repair"/>
    <property type="evidence" value="ECO:0007669"/>
    <property type="project" value="TreeGrafter"/>
</dbReference>
<keyword evidence="9" id="KW-1185">Reference proteome</keyword>
<feature type="region of interest" description="Disordered" evidence="7">
    <location>
        <begin position="171"/>
        <end position="194"/>
    </location>
</feature>
<feature type="region of interest" description="Disordered" evidence="7">
    <location>
        <begin position="26"/>
        <end position="69"/>
    </location>
</feature>
<organism evidence="8 9">
    <name type="scientific">Podospora didyma</name>
    <dbReference type="NCBI Taxonomy" id="330526"/>
    <lineage>
        <taxon>Eukaryota</taxon>
        <taxon>Fungi</taxon>
        <taxon>Dikarya</taxon>
        <taxon>Ascomycota</taxon>
        <taxon>Pezizomycotina</taxon>
        <taxon>Sordariomycetes</taxon>
        <taxon>Sordariomycetidae</taxon>
        <taxon>Sordariales</taxon>
        <taxon>Podosporaceae</taxon>
        <taxon>Podospora</taxon>
    </lineage>
</organism>
<keyword evidence="4" id="KW-0479">Metal-binding</keyword>
<evidence type="ECO:0000256" key="6">
    <source>
        <dbReference type="ARBA" id="ARBA00022839"/>
    </source>
</evidence>
<keyword evidence="4" id="KW-0004">4Fe-4S</keyword>
<feature type="region of interest" description="Disordered" evidence="7">
    <location>
        <begin position="329"/>
        <end position="353"/>
    </location>
</feature>
<dbReference type="Proteomes" id="UP001285441">
    <property type="component" value="Unassembled WGS sequence"/>
</dbReference>
<dbReference type="GO" id="GO:0005634">
    <property type="term" value="C:nucleus"/>
    <property type="evidence" value="ECO:0007669"/>
    <property type="project" value="TreeGrafter"/>
</dbReference>
<evidence type="ECO:0000256" key="7">
    <source>
        <dbReference type="SAM" id="MobiDB-lite"/>
    </source>
</evidence>
<proteinExistence type="inferred from homology"/>
<feature type="compositionally biased region" description="Pro residues" evidence="7">
    <location>
        <begin position="54"/>
        <end position="68"/>
    </location>
</feature>
<evidence type="ECO:0000256" key="5">
    <source>
        <dbReference type="ARBA" id="ARBA00022722"/>
    </source>
</evidence>
<protein>
    <submittedName>
        <fullName evidence="8">Exonuclease V</fullName>
    </submittedName>
</protein>
<dbReference type="GO" id="GO:0051539">
    <property type="term" value="F:4 iron, 4 sulfur cluster binding"/>
    <property type="evidence" value="ECO:0007669"/>
    <property type="project" value="UniProtKB-KW"/>
</dbReference>
<evidence type="ECO:0000256" key="3">
    <source>
        <dbReference type="ARBA" id="ARBA00011245"/>
    </source>
</evidence>
<dbReference type="Pfam" id="PF09810">
    <property type="entry name" value="Exo5"/>
    <property type="match status" value="1"/>
</dbReference>
<reference evidence="8" key="2">
    <citation type="submission" date="2023-06" db="EMBL/GenBank/DDBJ databases">
        <authorList>
            <consortium name="Lawrence Berkeley National Laboratory"/>
            <person name="Haridas S."/>
            <person name="Hensen N."/>
            <person name="Bonometti L."/>
            <person name="Westerberg I."/>
            <person name="Brannstrom I.O."/>
            <person name="Guillou S."/>
            <person name="Cros-Aarteil S."/>
            <person name="Calhoun S."/>
            <person name="Kuo A."/>
            <person name="Mondo S."/>
            <person name="Pangilinan J."/>
            <person name="Riley R."/>
            <person name="LaButti K."/>
            <person name="Andreopoulos B."/>
            <person name="Lipzen A."/>
            <person name="Chen C."/>
            <person name="Yanf M."/>
            <person name="Daum C."/>
            <person name="Ng V."/>
            <person name="Clum A."/>
            <person name="Steindorff A."/>
            <person name="Ohm R."/>
            <person name="Martin F."/>
            <person name="Silar P."/>
            <person name="Natvig D."/>
            <person name="Lalanne C."/>
            <person name="Gautier V."/>
            <person name="Ament-velasquez S.L."/>
            <person name="Kruys A."/>
            <person name="Hutchinson M.I."/>
            <person name="Powell A.J."/>
            <person name="Barry K."/>
            <person name="Miller A.N."/>
            <person name="Grigoriev I.V."/>
            <person name="Debuchy R."/>
            <person name="Gladieux P."/>
            <person name="Thoren M.H."/>
            <person name="Johannesson H."/>
        </authorList>
    </citation>
    <scope>NUCLEOTIDE SEQUENCE</scope>
    <source>
        <strain evidence="8">CBS 232.78</strain>
    </source>
</reference>
<dbReference type="GO" id="GO:0005739">
    <property type="term" value="C:mitochondrion"/>
    <property type="evidence" value="ECO:0007669"/>
    <property type="project" value="TreeGrafter"/>
</dbReference>
<evidence type="ECO:0000256" key="4">
    <source>
        <dbReference type="ARBA" id="ARBA00022485"/>
    </source>
</evidence>
<sequence length="645" mass="71881">MANVDSDSDYGYNFTASDEELLSAIVDSVSPPPKPKVQSSRHQRRSYQQGRKPAPAPTPTGAPVPPPAVSSAVNDALAYLSDDDLTFDIAELVPNVKPAHSHGPRTTENVVEAPAVRDCAREGKRKLSPAVPTQNHELASFITKTNPRSTPTMVTTTNADVRYPDLSQALDESAQVPEPVEVTKPEDTSNIAGVEDTRPPLLRFRTFPKKPFSVSDLTAGSWCELQYFFTLTQLPWGRRTKTKAMKAGSVVHERLEREIFTTVQVKVESKEDNFALKIWNVIQGLRSLRDTGLTRELEVWGFVEGNLVNGVIDGLSYDNPDPELEEDVISSRSSSQEQKEEQKITDFFPSSGTAPAAGLKREVFITDVKTRVSKTPPPRAQVRAALIQLFLYHRFLSEMASDCLDYIRVFHRYGLDPDAILSHLFMTQIGLLHGEIFPYDSQKPQPAFSEFSAQLNSVDTESAASEAAETWSELSSSPGFEPGPGFVTAKTSKPKPTTVKYRSLRELILLLKFELQLTFPQGASTLGQIVAVEYRYRGRRGKRHSDAANSENDAAEGSIISSNTFYVEPATLDLYLKETMQWWRGEREPRGVPLEEAFKCQSCEFAESCQWRDNLDQEALRKAQAKSAEKSVIRARTAYSAKHKW</sequence>
<comment type="subunit">
    <text evidence="3">Monomer.</text>
</comment>
<evidence type="ECO:0000256" key="1">
    <source>
        <dbReference type="ARBA" id="ARBA00001966"/>
    </source>
</evidence>
<name>A0AAE0NXP5_9PEZI</name>
<comment type="cofactor">
    <cofactor evidence="1">
        <name>[4Fe-4S] cluster</name>
        <dbReference type="ChEBI" id="CHEBI:49883"/>
    </cofactor>
</comment>
<evidence type="ECO:0000313" key="9">
    <source>
        <dbReference type="Proteomes" id="UP001285441"/>
    </source>
</evidence>
<reference evidence="8" key="1">
    <citation type="journal article" date="2023" name="Mol. Phylogenet. Evol.">
        <title>Genome-scale phylogeny and comparative genomics of the fungal order Sordariales.</title>
        <authorList>
            <person name="Hensen N."/>
            <person name="Bonometti L."/>
            <person name="Westerberg I."/>
            <person name="Brannstrom I.O."/>
            <person name="Guillou S."/>
            <person name="Cros-Aarteil S."/>
            <person name="Calhoun S."/>
            <person name="Haridas S."/>
            <person name="Kuo A."/>
            <person name="Mondo S."/>
            <person name="Pangilinan J."/>
            <person name="Riley R."/>
            <person name="LaButti K."/>
            <person name="Andreopoulos B."/>
            <person name="Lipzen A."/>
            <person name="Chen C."/>
            <person name="Yan M."/>
            <person name="Daum C."/>
            <person name="Ng V."/>
            <person name="Clum A."/>
            <person name="Steindorff A."/>
            <person name="Ohm R.A."/>
            <person name="Martin F."/>
            <person name="Silar P."/>
            <person name="Natvig D.O."/>
            <person name="Lalanne C."/>
            <person name="Gautier V."/>
            <person name="Ament-Velasquez S.L."/>
            <person name="Kruys A."/>
            <person name="Hutchinson M.I."/>
            <person name="Powell A.J."/>
            <person name="Barry K."/>
            <person name="Miller A.N."/>
            <person name="Grigoriev I.V."/>
            <person name="Debuchy R."/>
            <person name="Gladieux P."/>
            <person name="Hiltunen Thoren M."/>
            <person name="Johannesson H."/>
        </authorList>
    </citation>
    <scope>NUCLEOTIDE SEQUENCE</scope>
    <source>
        <strain evidence="8">CBS 232.78</strain>
    </source>
</reference>
<keyword evidence="5" id="KW-0540">Nuclease</keyword>
<comment type="caution">
    <text evidence="8">The sequence shown here is derived from an EMBL/GenBank/DDBJ whole genome shotgun (WGS) entry which is preliminary data.</text>
</comment>
<evidence type="ECO:0000313" key="8">
    <source>
        <dbReference type="EMBL" id="KAK3389627.1"/>
    </source>
</evidence>
<dbReference type="GO" id="GO:0045145">
    <property type="term" value="F:single-stranded DNA 5'-3' DNA exonuclease activity"/>
    <property type="evidence" value="ECO:0007669"/>
    <property type="project" value="InterPro"/>
</dbReference>
<dbReference type="EMBL" id="JAULSW010000002">
    <property type="protein sequence ID" value="KAK3389627.1"/>
    <property type="molecule type" value="Genomic_DNA"/>
</dbReference>
<comment type="similarity">
    <text evidence="2">Belongs to the EXO5 family.</text>
</comment>
<dbReference type="AlphaFoldDB" id="A0AAE0NXP5"/>
<dbReference type="InterPro" id="IPR019190">
    <property type="entry name" value="EXOV"/>
</dbReference>
<accession>A0AAE0NXP5</accession>
<dbReference type="PANTHER" id="PTHR14464">
    <property type="entry name" value="EXONUCLEASE V"/>
    <property type="match status" value="1"/>
</dbReference>
<keyword evidence="6 8" id="KW-0269">Exonuclease</keyword>